<dbReference type="AlphaFoldDB" id="A0A7N2N2F5"/>
<accession>A0A7N2N2F5</accession>
<reference evidence="2" key="2">
    <citation type="submission" date="2021-01" db="UniProtKB">
        <authorList>
            <consortium name="EnsemblPlants"/>
        </authorList>
    </citation>
    <scope>IDENTIFICATION</scope>
</reference>
<reference evidence="2 3" key="1">
    <citation type="journal article" date="2016" name="G3 (Bethesda)">
        <title>First Draft Assembly and Annotation of the Genome of a California Endemic Oak Quercus lobata Nee (Fagaceae).</title>
        <authorList>
            <person name="Sork V.L."/>
            <person name="Fitz-Gibbon S.T."/>
            <person name="Puiu D."/>
            <person name="Crepeau M."/>
            <person name="Gugger P.F."/>
            <person name="Sherman R."/>
            <person name="Stevens K."/>
            <person name="Langley C.H."/>
            <person name="Pellegrini M."/>
            <person name="Salzberg S.L."/>
        </authorList>
    </citation>
    <scope>NUCLEOTIDE SEQUENCE [LARGE SCALE GENOMIC DNA]</scope>
    <source>
        <strain evidence="2 3">cv. SW786</strain>
    </source>
</reference>
<evidence type="ECO:0000313" key="2">
    <source>
        <dbReference type="EnsemblPlants" id="QL11p050044:mrna"/>
    </source>
</evidence>
<dbReference type="InParanoid" id="A0A7N2N2F5"/>
<dbReference type="Pfam" id="PF13966">
    <property type="entry name" value="zf-RVT"/>
    <property type="match status" value="1"/>
</dbReference>
<proteinExistence type="predicted"/>
<feature type="domain" description="Reverse transcriptase zinc-binding" evidence="1">
    <location>
        <begin position="50"/>
        <end position="145"/>
    </location>
</feature>
<evidence type="ECO:0000313" key="3">
    <source>
        <dbReference type="Proteomes" id="UP000594261"/>
    </source>
</evidence>
<dbReference type="EnsemblPlants" id="QL11p050044:mrna">
    <property type="protein sequence ID" value="QL11p050044:mrna"/>
    <property type="gene ID" value="QL11p050044"/>
</dbReference>
<keyword evidence="3" id="KW-1185">Reference proteome</keyword>
<name>A0A7N2N2F5_QUELO</name>
<protein>
    <recommendedName>
        <fullName evidence="1">Reverse transcriptase zinc-binding domain-containing protein</fullName>
    </recommendedName>
</protein>
<dbReference type="EMBL" id="LRBV02000011">
    <property type="status" value="NOT_ANNOTATED_CDS"/>
    <property type="molecule type" value="Genomic_DNA"/>
</dbReference>
<dbReference type="Proteomes" id="UP000594261">
    <property type="component" value="Chromosome 11"/>
</dbReference>
<evidence type="ECO:0000259" key="1">
    <source>
        <dbReference type="Pfam" id="PF13966"/>
    </source>
</evidence>
<dbReference type="Gramene" id="QL11p050044:mrna">
    <property type="protein sequence ID" value="QL11p050044:mrna"/>
    <property type="gene ID" value="QL11p050044"/>
</dbReference>
<dbReference type="OMA" id="CDYRTEM"/>
<dbReference type="InterPro" id="IPR026960">
    <property type="entry name" value="RVT-Znf"/>
</dbReference>
<sequence>MFQPNNDQLHNNTWNKITPHCICDYRTEMPLSRLSSRDILVWKENRSQSFSVKTAYQVTLRMGQQQRVEHSGLVAECKIWRKLWSLNVPPKVQMFVWRACSNVLPTWDNLHRQKINIDPRYEFCCQHLESAAYLLWECPFALNVWAAKTKASQMFK</sequence>
<organism evidence="2 3">
    <name type="scientific">Quercus lobata</name>
    <name type="common">Valley oak</name>
    <dbReference type="NCBI Taxonomy" id="97700"/>
    <lineage>
        <taxon>Eukaryota</taxon>
        <taxon>Viridiplantae</taxon>
        <taxon>Streptophyta</taxon>
        <taxon>Embryophyta</taxon>
        <taxon>Tracheophyta</taxon>
        <taxon>Spermatophyta</taxon>
        <taxon>Magnoliopsida</taxon>
        <taxon>eudicotyledons</taxon>
        <taxon>Gunneridae</taxon>
        <taxon>Pentapetalae</taxon>
        <taxon>rosids</taxon>
        <taxon>fabids</taxon>
        <taxon>Fagales</taxon>
        <taxon>Fagaceae</taxon>
        <taxon>Quercus</taxon>
    </lineage>
</organism>